<keyword evidence="3" id="KW-1185">Reference proteome</keyword>
<proteinExistence type="predicted"/>
<evidence type="ECO:0000256" key="1">
    <source>
        <dbReference type="SAM" id="MobiDB-lite"/>
    </source>
</evidence>
<dbReference type="EMBL" id="VYKI01000016">
    <property type="protein sequence ID" value="KAA8996516.1"/>
    <property type="molecule type" value="Genomic_DNA"/>
</dbReference>
<name>A0ABQ6SZF1_9GAMM</name>
<organism evidence="2 3">
    <name type="scientific">Stenotrophomonas cyclobalanopsidis</name>
    <dbReference type="NCBI Taxonomy" id="2771362"/>
    <lineage>
        <taxon>Bacteria</taxon>
        <taxon>Pseudomonadati</taxon>
        <taxon>Pseudomonadota</taxon>
        <taxon>Gammaproteobacteria</taxon>
        <taxon>Lysobacterales</taxon>
        <taxon>Lysobacteraceae</taxon>
        <taxon>Stenotrophomonas</taxon>
    </lineage>
</organism>
<reference evidence="2 3" key="1">
    <citation type="journal article" date="2020" name="Antonie Van Leeuwenhoek">
        <title>Stenotrophomonas cyclobalanopsidis sp. nov., isolated from the leaf spot disease of Cyclobalanopsis patelliformis.</title>
        <authorList>
            <person name="Bian D.R."/>
            <person name="Xue H."/>
            <person name="Piao C.G."/>
            <person name="Li Y."/>
        </authorList>
    </citation>
    <scope>NUCLEOTIDE SEQUENCE [LARGE SCALE GENOMIC DNA]</scope>
    <source>
        <strain evidence="2 3">TPQG1-4</strain>
    </source>
</reference>
<feature type="region of interest" description="Disordered" evidence="1">
    <location>
        <begin position="1"/>
        <end position="28"/>
    </location>
</feature>
<evidence type="ECO:0000313" key="3">
    <source>
        <dbReference type="Proteomes" id="UP000326367"/>
    </source>
</evidence>
<gene>
    <name evidence="2" type="ORF">FJU31_12890</name>
</gene>
<protein>
    <recommendedName>
        <fullName evidence="4">DUF3077 domain-containing protein</fullName>
    </recommendedName>
</protein>
<dbReference type="Proteomes" id="UP000326367">
    <property type="component" value="Unassembled WGS sequence"/>
</dbReference>
<sequence>MSATKLPGLNVQHDPANTDHEDDPTTDPNGFVATLRRIGAGAAADGQPWHERNLSIGRCMQLADADCTLAALRAVGEMALANERTRQNAAPEQCIGDRHMEGLLMAVVALTTLASERVQGQR</sequence>
<evidence type="ECO:0000313" key="2">
    <source>
        <dbReference type="EMBL" id="KAA8996516.1"/>
    </source>
</evidence>
<accession>A0ABQ6SZF1</accession>
<evidence type="ECO:0008006" key="4">
    <source>
        <dbReference type="Google" id="ProtNLM"/>
    </source>
</evidence>
<dbReference type="RefSeq" id="WP_150455102.1">
    <property type="nucleotide sequence ID" value="NZ_VYKI01000016.1"/>
</dbReference>
<comment type="caution">
    <text evidence="2">The sequence shown here is derived from an EMBL/GenBank/DDBJ whole genome shotgun (WGS) entry which is preliminary data.</text>
</comment>